<dbReference type="InterPro" id="IPR007139">
    <property type="entry name" value="DUF349"/>
</dbReference>
<evidence type="ECO:0000313" key="4">
    <source>
        <dbReference type="Proteomes" id="UP001302349"/>
    </source>
</evidence>
<feature type="coiled-coil region" evidence="1">
    <location>
        <begin position="698"/>
        <end position="752"/>
    </location>
</feature>
<feature type="compositionally biased region" description="Basic and acidic residues" evidence="2">
    <location>
        <begin position="1"/>
        <end position="19"/>
    </location>
</feature>
<feature type="compositionally biased region" description="Low complexity" evidence="2">
    <location>
        <begin position="117"/>
        <end position="128"/>
    </location>
</feature>
<protein>
    <submittedName>
        <fullName evidence="3">DUF349 domain-containing protein</fullName>
    </submittedName>
</protein>
<dbReference type="RefSeq" id="WP_317492113.1">
    <property type="nucleotide sequence ID" value="NZ_CP136051.1"/>
</dbReference>
<dbReference type="Pfam" id="PF03993">
    <property type="entry name" value="DUF349"/>
    <property type="match status" value="5"/>
</dbReference>
<sequence length="753" mass="86483">MNNEKEVSDGDEKLSKTASEEVNSGDSVANDDSQPSVDVRDEDGKKETEAETPAAEVPIESDESEQLPADAVPEATPELAGTDEAVASETEESQPKPEVAAVEEVKAEETAKDATEAEAPAQAEAGTQSKELTHESKQEGVAGEEASGDKKEKKEEPKVVAEAADASGDDDAEEEEDSEEHEEAEDYSHYSPEQLVDKFTEVLHWDDVRKADRIVRELKAVHDELVAHDREEALKKYLADGGEEDSFEFRLNDFAYRFEENYKLFREKKHKLFQNLEQQKEDNYKKKIDVLEKLRHLVDGEENTTSITALKKIQDEWKVIGQVPGKYAKTLWANYNALIDRFYDNRSIYFELKELDRKKNLESKLELCDKAEALTKEENIKHAVKELNVLHEEFKHLGPVPKESQEEIWQRFKAASDLIYSKRREMVDELKVELKANMEVKTKLCEEAETFVSFTSDKINEWNKKTKEVLELQKRWEAVGGVPKESAKKINKRFWGAFKTFFSNKSGFFKTLEGKRHENLRLKEELVAKADTLKDSEEWDSAANQLKQLQQQWREVGPVPEKVKEEIFHKFKAACDHFFERKRSQSKGAEKEYYDNLKKKEDICEQLLKLAGEKSLDLDIISGFQEKYSQIGFVPRNAMKTIQKKYQEAIDALNKAAESLPEDEQRKFKTAMQVGKIKSEPHGERKIYQKEGQVRRQIATLENDIAVWRNNLEFLASSRKADKLKADFDEKIVKAEEELDGLKEQLKVIHETS</sequence>
<feature type="compositionally biased region" description="Acidic residues" evidence="2">
    <location>
        <begin position="167"/>
        <end position="185"/>
    </location>
</feature>
<organism evidence="3 4">
    <name type="scientific">Imperialibacter roseus</name>
    <dbReference type="NCBI Taxonomy" id="1324217"/>
    <lineage>
        <taxon>Bacteria</taxon>
        <taxon>Pseudomonadati</taxon>
        <taxon>Bacteroidota</taxon>
        <taxon>Cytophagia</taxon>
        <taxon>Cytophagales</taxon>
        <taxon>Flammeovirgaceae</taxon>
        <taxon>Imperialibacter</taxon>
    </lineage>
</organism>
<gene>
    <name evidence="3" type="ORF">RT717_12685</name>
</gene>
<feature type="compositionally biased region" description="Basic and acidic residues" evidence="2">
    <location>
        <begin position="38"/>
        <end position="49"/>
    </location>
</feature>
<feature type="region of interest" description="Disordered" evidence="2">
    <location>
        <begin position="1"/>
        <end position="192"/>
    </location>
</feature>
<evidence type="ECO:0000256" key="2">
    <source>
        <dbReference type="SAM" id="MobiDB-lite"/>
    </source>
</evidence>
<dbReference type="Proteomes" id="UP001302349">
    <property type="component" value="Chromosome"/>
</dbReference>
<feature type="compositionally biased region" description="Polar residues" evidence="2">
    <location>
        <begin position="20"/>
        <end position="36"/>
    </location>
</feature>
<reference evidence="3 4" key="1">
    <citation type="journal article" date="2023" name="Microbiol. Resour. Announc.">
        <title>Complete Genome Sequence of Imperialibacter roseus strain P4T.</title>
        <authorList>
            <person name="Tizabi D.R."/>
            <person name="Bachvaroff T."/>
            <person name="Hill R.T."/>
        </authorList>
    </citation>
    <scope>NUCLEOTIDE SEQUENCE [LARGE SCALE GENOMIC DNA]</scope>
    <source>
        <strain evidence="3 4">P4T</strain>
    </source>
</reference>
<proteinExistence type="predicted"/>
<name>A0ABZ0IXG8_9BACT</name>
<keyword evidence="1" id="KW-0175">Coiled coil</keyword>
<feature type="compositionally biased region" description="Basic and acidic residues" evidence="2">
    <location>
        <begin position="147"/>
        <end position="159"/>
    </location>
</feature>
<evidence type="ECO:0000313" key="3">
    <source>
        <dbReference type="EMBL" id="WOK09496.1"/>
    </source>
</evidence>
<accession>A0ABZ0IXG8</accession>
<evidence type="ECO:0000256" key="1">
    <source>
        <dbReference type="SAM" id="Coils"/>
    </source>
</evidence>
<dbReference type="EMBL" id="CP136051">
    <property type="protein sequence ID" value="WOK09496.1"/>
    <property type="molecule type" value="Genomic_DNA"/>
</dbReference>
<keyword evidence="4" id="KW-1185">Reference proteome</keyword>
<feature type="compositionally biased region" description="Basic and acidic residues" evidence="2">
    <location>
        <begin position="103"/>
        <end position="115"/>
    </location>
</feature>